<dbReference type="RefSeq" id="XP_010937241.1">
    <property type="nucleotide sequence ID" value="XM_010938939.3"/>
</dbReference>
<proteinExistence type="predicted"/>
<organism evidence="3 4">
    <name type="scientific">Elaeis guineensis var. tenera</name>
    <name type="common">Oil palm</name>
    <dbReference type="NCBI Taxonomy" id="51953"/>
    <lineage>
        <taxon>Eukaryota</taxon>
        <taxon>Viridiplantae</taxon>
        <taxon>Streptophyta</taxon>
        <taxon>Embryophyta</taxon>
        <taxon>Tracheophyta</taxon>
        <taxon>Spermatophyta</taxon>
        <taxon>Magnoliopsida</taxon>
        <taxon>Liliopsida</taxon>
        <taxon>Arecaceae</taxon>
        <taxon>Arecoideae</taxon>
        <taxon>Cocoseae</taxon>
        <taxon>Elaeidinae</taxon>
        <taxon>Elaeis</taxon>
    </lineage>
</organism>
<evidence type="ECO:0000256" key="2">
    <source>
        <dbReference type="SAM" id="Phobius"/>
    </source>
</evidence>
<protein>
    <submittedName>
        <fullName evidence="4">Uncharacterized protein LOC105056658 isoform X1</fullName>
    </submittedName>
</protein>
<sequence length="202" mass="22789">MEFLVVVLFALWYPIRSIFKFIVFIAILFWVAREMKTAPVFPKGEVGDCNGFGYDPQLDFSKILEEASKHTNDVKFSLSPVYSEEKKVEVEAAKNKKSWKRSLFFWFKLGKKSSKHSRTSKTNASNCSHVPNHKHGPVSGPLFGNGGNLAHIQRSIRRSTSGPLASCFTPTRAEENEVRYMCLAQQSHPSVVQAFGPIYLVT</sequence>
<dbReference type="FunCoup" id="A0A6I9S501">
    <property type="interactions" value="4"/>
</dbReference>
<feature type="region of interest" description="Disordered" evidence="1">
    <location>
        <begin position="115"/>
        <end position="138"/>
    </location>
</feature>
<dbReference type="Proteomes" id="UP000504607">
    <property type="component" value="Chromosome 13"/>
</dbReference>
<evidence type="ECO:0000313" key="4">
    <source>
        <dbReference type="RefSeq" id="XP_010937241.1"/>
    </source>
</evidence>
<dbReference type="AlphaFoldDB" id="A0A6I9S501"/>
<keyword evidence="2" id="KW-1133">Transmembrane helix</keyword>
<dbReference type="InParanoid" id="A0A6I9S501"/>
<dbReference type="GeneID" id="105056658"/>
<name>A0A6I9S501_ELAGV</name>
<feature type="transmembrane region" description="Helical" evidence="2">
    <location>
        <begin position="6"/>
        <end position="31"/>
    </location>
</feature>
<dbReference type="PANTHER" id="PTHR35488">
    <property type="entry name" value="OS05G0358900 PROTEIN-RELATED"/>
    <property type="match status" value="1"/>
</dbReference>
<gene>
    <name evidence="4" type="primary">LOC105056658</name>
</gene>
<evidence type="ECO:0000313" key="3">
    <source>
        <dbReference type="Proteomes" id="UP000504607"/>
    </source>
</evidence>
<reference evidence="4" key="1">
    <citation type="submission" date="2025-08" db="UniProtKB">
        <authorList>
            <consortium name="RefSeq"/>
        </authorList>
    </citation>
    <scope>IDENTIFICATION</scope>
</reference>
<dbReference type="OrthoDB" id="737456at2759"/>
<accession>A0A6I9S501</accession>
<keyword evidence="2" id="KW-0472">Membrane</keyword>
<dbReference type="PANTHER" id="PTHR35488:SF4">
    <property type="entry name" value="DUF4005 DOMAIN-CONTAINING PROTEIN"/>
    <property type="match status" value="1"/>
</dbReference>
<dbReference type="KEGG" id="egu:105056658"/>
<keyword evidence="3" id="KW-1185">Reference proteome</keyword>
<keyword evidence="2" id="KW-0812">Transmembrane</keyword>
<evidence type="ECO:0000256" key="1">
    <source>
        <dbReference type="SAM" id="MobiDB-lite"/>
    </source>
</evidence>